<gene>
    <name evidence="2" type="ORF">E4U03_07405</name>
</gene>
<evidence type="ECO:0000313" key="2">
    <source>
        <dbReference type="EMBL" id="TFU22047.1"/>
    </source>
</evidence>
<dbReference type="RefSeq" id="WP_135012918.1">
    <property type="nucleotide sequence ID" value="NZ_JADGLK010000023.1"/>
</dbReference>
<evidence type="ECO:0000256" key="1">
    <source>
        <dbReference type="SAM" id="Phobius"/>
    </source>
</evidence>
<dbReference type="STRING" id="85336.A7979_05480"/>
<dbReference type="PROSITE" id="PS51257">
    <property type="entry name" value="PROKAR_LIPOPROTEIN"/>
    <property type="match status" value="1"/>
</dbReference>
<dbReference type="OrthoDB" id="3267183at2"/>
<sequence length="148" mass="15879">MIRKIAIGALIGFAIGCTMELLLSAFAGNSYIPGVTSYLNQFDNQNIAVLIQRLIYSGLGTIQYCAAAGLYKRESWPLPLTSLVHALIVLTSVLLAGAYLHWFPLTLSAFAGFLLQALVIYALVWVVSFGIAVSETRKVNAALGKANA</sequence>
<dbReference type="Pfam" id="PF11457">
    <property type="entry name" value="DUF3021"/>
    <property type="match status" value="1"/>
</dbReference>
<feature type="transmembrane region" description="Helical" evidence="1">
    <location>
        <begin position="83"/>
        <end position="103"/>
    </location>
</feature>
<protein>
    <submittedName>
        <fullName evidence="2">DUF3021 domain-containing protein</fullName>
    </submittedName>
</protein>
<dbReference type="Proteomes" id="UP000297951">
    <property type="component" value="Unassembled WGS sequence"/>
</dbReference>
<accession>A0A4Y9F3T6</accession>
<feature type="transmembrane region" description="Helical" evidence="1">
    <location>
        <begin position="47"/>
        <end position="71"/>
    </location>
</feature>
<name>A0A4Y9F3T6_9MICC</name>
<comment type="caution">
    <text evidence="2">The sequence shown here is derived from an EMBL/GenBank/DDBJ whole genome shotgun (WGS) entry which is preliminary data.</text>
</comment>
<proteinExistence type="predicted"/>
<keyword evidence="1" id="KW-0812">Transmembrane</keyword>
<keyword evidence="1" id="KW-0472">Membrane</keyword>
<organism evidence="2 3">
    <name type="scientific">Rothia nasimurium</name>
    <dbReference type="NCBI Taxonomy" id="85336"/>
    <lineage>
        <taxon>Bacteria</taxon>
        <taxon>Bacillati</taxon>
        <taxon>Actinomycetota</taxon>
        <taxon>Actinomycetes</taxon>
        <taxon>Micrococcales</taxon>
        <taxon>Micrococcaceae</taxon>
        <taxon>Rothia</taxon>
    </lineage>
</organism>
<feature type="transmembrane region" description="Helical" evidence="1">
    <location>
        <begin position="7"/>
        <end position="27"/>
    </location>
</feature>
<keyword evidence="1" id="KW-1133">Transmembrane helix</keyword>
<reference evidence="2 3" key="1">
    <citation type="submission" date="2019-03" db="EMBL/GenBank/DDBJ databases">
        <title>Diversity of the mouse oral microbiome.</title>
        <authorList>
            <person name="Joseph S."/>
            <person name="Aduse-Opoku J."/>
            <person name="Curtis M."/>
            <person name="Wade W."/>
            <person name="Hashim A."/>
        </authorList>
    </citation>
    <scope>NUCLEOTIDE SEQUENCE [LARGE SCALE GENOMIC DNA]</scope>
    <source>
        <strain evidence="3">irhom_31</strain>
    </source>
</reference>
<feature type="transmembrane region" description="Helical" evidence="1">
    <location>
        <begin position="109"/>
        <end position="133"/>
    </location>
</feature>
<dbReference type="InterPro" id="IPR021560">
    <property type="entry name" value="DUF3021"/>
</dbReference>
<evidence type="ECO:0000313" key="3">
    <source>
        <dbReference type="Proteomes" id="UP000297951"/>
    </source>
</evidence>
<dbReference type="AlphaFoldDB" id="A0A4Y9F3T6"/>
<dbReference type="EMBL" id="SPQC01000023">
    <property type="protein sequence ID" value="TFU22047.1"/>
    <property type="molecule type" value="Genomic_DNA"/>
</dbReference>